<organism>
    <name type="scientific">Branchiostoma floridae</name>
    <name type="common">Florida lancelet</name>
    <name type="synonym">Amphioxus</name>
    <dbReference type="NCBI Taxonomy" id="7739"/>
    <lineage>
        <taxon>Eukaryota</taxon>
        <taxon>Metazoa</taxon>
        <taxon>Chordata</taxon>
        <taxon>Cephalochordata</taxon>
        <taxon>Leptocardii</taxon>
        <taxon>Amphioxiformes</taxon>
        <taxon>Branchiostomatidae</taxon>
        <taxon>Branchiostoma</taxon>
    </lineage>
</organism>
<protein>
    <recommendedName>
        <fullName evidence="1">MULE transposase domain-containing protein</fullName>
    </recommendedName>
</protein>
<feature type="domain" description="MULE transposase" evidence="1">
    <location>
        <begin position="2"/>
        <end position="63"/>
    </location>
</feature>
<accession>C3Y831</accession>
<gene>
    <name evidence="2" type="ORF">BRAFLDRAFT_69922</name>
</gene>
<sequence length="100" mass="11912">MADKSVGAYRQVFQHVKAAVRQRTGHRLRPQRIVVDNEVSLMSVIDTDFPQATFFGCYFHFCQSLWRRIQSLGMARVYRQDRQLKRCLRMIMAIEYHWCG</sequence>
<dbReference type="AlphaFoldDB" id="C3Y831"/>
<name>C3Y831_BRAFL</name>
<evidence type="ECO:0000313" key="2">
    <source>
        <dbReference type="EMBL" id="EEN63500.1"/>
    </source>
</evidence>
<evidence type="ECO:0000259" key="1">
    <source>
        <dbReference type="Pfam" id="PF10551"/>
    </source>
</evidence>
<dbReference type="InterPro" id="IPR018289">
    <property type="entry name" value="MULE_transposase_dom"/>
</dbReference>
<dbReference type="Pfam" id="PF10551">
    <property type="entry name" value="MULE"/>
    <property type="match status" value="1"/>
</dbReference>
<reference evidence="2" key="1">
    <citation type="journal article" date="2008" name="Nature">
        <title>The amphioxus genome and the evolution of the chordate karyotype.</title>
        <authorList>
            <consortium name="US DOE Joint Genome Institute (JGI-PGF)"/>
            <person name="Putnam N.H."/>
            <person name="Butts T."/>
            <person name="Ferrier D.E.K."/>
            <person name="Furlong R.F."/>
            <person name="Hellsten U."/>
            <person name="Kawashima T."/>
            <person name="Robinson-Rechavi M."/>
            <person name="Shoguchi E."/>
            <person name="Terry A."/>
            <person name="Yu J.-K."/>
            <person name="Benito-Gutierrez E.L."/>
            <person name="Dubchak I."/>
            <person name="Garcia-Fernandez J."/>
            <person name="Gibson-Brown J.J."/>
            <person name="Grigoriev I.V."/>
            <person name="Horton A.C."/>
            <person name="de Jong P.J."/>
            <person name="Jurka J."/>
            <person name="Kapitonov V.V."/>
            <person name="Kohara Y."/>
            <person name="Kuroki Y."/>
            <person name="Lindquist E."/>
            <person name="Lucas S."/>
            <person name="Osoegawa K."/>
            <person name="Pennacchio L.A."/>
            <person name="Salamov A.A."/>
            <person name="Satou Y."/>
            <person name="Sauka-Spengler T."/>
            <person name="Schmutz J."/>
            <person name="Shin-I T."/>
            <person name="Toyoda A."/>
            <person name="Bronner-Fraser M."/>
            <person name="Fujiyama A."/>
            <person name="Holland L.Z."/>
            <person name="Holland P.W.H."/>
            <person name="Satoh N."/>
            <person name="Rokhsar D.S."/>
        </authorList>
    </citation>
    <scope>NUCLEOTIDE SEQUENCE [LARGE SCALE GENOMIC DNA]</scope>
    <source>
        <strain evidence="2">S238N-H82</strain>
        <tissue evidence="2">Testes</tissue>
    </source>
</reference>
<proteinExistence type="predicted"/>
<dbReference type="InParanoid" id="C3Y831"/>
<dbReference type="EMBL" id="GG666491">
    <property type="protein sequence ID" value="EEN63500.1"/>
    <property type="molecule type" value="Genomic_DNA"/>
</dbReference>